<comment type="caution">
    <text evidence="7">The sequence shown here is derived from an EMBL/GenBank/DDBJ whole genome shotgun (WGS) entry which is preliminary data.</text>
</comment>
<dbReference type="InterPro" id="IPR020845">
    <property type="entry name" value="AMP-binding_CS"/>
</dbReference>
<name>A0A3A8PZV1_9BACT</name>
<proteinExistence type="inferred from homology"/>
<comment type="similarity">
    <text evidence="1">Belongs to the ATP-dependent AMP-binding enzyme family.</text>
</comment>
<gene>
    <name evidence="7" type="ORF">D7W81_25765</name>
</gene>
<evidence type="ECO:0000313" key="7">
    <source>
        <dbReference type="EMBL" id="RKH60320.1"/>
    </source>
</evidence>
<dbReference type="InterPro" id="IPR042099">
    <property type="entry name" value="ANL_N_sf"/>
</dbReference>
<dbReference type="GO" id="GO:0016874">
    <property type="term" value="F:ligase activity"/>
    <property type="evidence" value="ECO:0007669"/>
    <property type="project" value="UniProtKB-KW"/>
</dbReference>
<evidence type="ECO:0000256" key="3">
    <source>
        <dbReference type="ARBA" id="ARBA00022832"/>
    </source>
</evidence>
<evidence type="ECO:0000259" key="6">
    <source>
        <dbReference type="Pfam" id="PF23024"/>
    </source>
</evidence>
<dbReference type="OrthoDB" id="5480912at2"/>
<dbReference type="InterPro" id="IPR025110">
    <property type="entry name" value="AMP-bd_C"/>
</dbReference>
<evidence type="ECO:0000256" key="2">
    <source>
        <dbReference type="ARBA" id="ARBA00022598"/>
    </source>
</evidence>
<dbReference type="CDD" id="cd05931">
    <property type="entry name" value="FAAL"/>
    <property type="match status" value="1"/>
</dbReference>
<dbReference type="Gene3D" id="3.30.300.30">
    <property type="match status" value="1"/>
</dbReference>
<dbReference type="GO" id="GO:0006633">
    <property type="term" value="P:fatty acid biosynthetic process"/>
    <property type="evidence" value="ECO:0007669"/>
    <property type="project" value="TreeGrafter"/>
</dbReference>
<evidence type="ECO:0000313" key="8">
    <source>
        <dbReference type="Proteomes" id="UP000267003"/>
    </source>
</evidence>
<dbReference type="FunFam" id="3.40.50.12780:FF:000013">
    <property type="entry name" value="Long-chain-fatty-acid--AMP ligase FadD32"/>
    <property type="match status" value="1"/>
</dbReference>
<dbReference type="InterPro" id="IPR045851">
    <property type="entry name" value="AMP-bd_C_sf"/>
</dbReference>
<keyword evidence="8" id="KW-1185">Reference proteome</keyword>
<reference evidence="8" key="1">
    <citation type="submission" date="2018-09" db="EMBL/GenBank/DDBJ databases">
        <authorList>
            <person name="Livingstone P.G."/>
            <person name="Whitworth D.E."/>
        </authorList>
    </citation>
    <scope>NUCLEOTIDE SEQUENCE [LARGE SCALE GENOMIC DNA]</scope>
    <source>
        <strain evidence="8">AB050A</strain>
    </source>
</reference>
<dbReference type="InterPro" id="IPR000873">
    <property type="entry name" value="AMP-dep_synth/lig_dom"/>
</dbReference>
<keyword evidence="3" id="KW-0276">Fatty acid metabolism</keyword>
<protein>
    <submittedName>
        <fullName evidence="7">Fatty acyl-AMP ligase</fullName>
    </submittedName>
</protein>
<dbReference type="GO" id="GO:0071766">
    <property type="term" value="P:Actinobacterium-type cell wall biogenesis"/>
    <property type="evidence" value="ECO:0007669"/>
    <property type="project" value="UniProtKB-ARBA"/>
</dbReference>
<evidence type="ECO:0000256" key="4">
    <source>
        <dbReference type="ARBA" id="ARBA00023098"/>
    </source>
</evidence>
<dbReference type="GO" id="GO:0005886">
    <property type="term" value="C:plasma membrane"/>
    <property type="evidence" value="ECO:0007669"/>
    <property type="project" value="TreeGrafter"/>
</dbReference>
<sequence length="602" mass="65259">METTRVRPPHFTGEFPATLIELGRLRAASQPDRVVHTFLRDGEREDASLTFGQLDQRARAIAAVLQQGSAVGERALLLQPPGLDFIAAFMGCLYAGLIAVPAYTPGRGNLKRTLPRLLSIAASARPSVVLTSREIEQFLRPRAPELPVSRWCATDALPAGAESAWVPPAVSGESLAFLQYTSGSTSAPKGVRVSHRNLLHNLEAIHAGFGHTEDSVAVTWLPAFHDMGLIDGILQPLYGGFVSHGMAPLAFLQHPLRWLQALSRYRATHSGGPNFAYDLCVSRIPPEQRATLDLSSWRVAYNGAEPVRRDTLERFADAFAVAGFRRGALYPCYGLAEATLKVSGGQSATGPVYARVQAAALERHEVIDATEAGDGSRWLVGCGTPPAGLTVVAVDPETRRPCGPERVGELWVRGPSVAQGYWNEPEETSHAFQARLDGEPEAGPLLRTGDLGFLRDRTVFVTGRLKDLIILHGRNHYPQDIEETVERSHPSVRQGACAAFPVDVDGEERLFVAAELDRHAPGVRASTTPDAEERLDDIVRAVRKAVADAHEVQVHQVLLLRPGTLPKTSSGKLQRRACRQGFLSGSLSTLQAGPERQSPGHD</sequence>
<evidence type="ECO:0000256" key="1">
    <source>
        <dbReference type="ARBA" id="ARBA00006432"/>
    </source>
</evidence>
<keyword evidence="4" id="KW-0443">Lipid metabolism</keyword>
<dbReference type="PANTHER" id="PTHR22754">
    <property type="entry name" value="DISCO-INTERACTING PROTEIN 2 DIP2 -RELATED"/>
    <property type="match status" value="1"/>
</dbReference>
<keyword evidence="2 7" id="KW-0436">Ligase</keyword>
<dbReference type="PANTHER" id="PTHR22754:SF32">
    <property type="entry name" value="DISCO-INTERACTING PROTEIN 2"/>
    <property type="match status" value="1"/>
</dbReference>
<dbReference type="RefSeq" id="WP_120558050.1">
    <property type="nucleotide sequence ID" value="NZ_RAWK01000171.1"/>
</dbReference>
<dbReference type="EMBL" id="RAWK01000171">
    <property type="protein sequence ID" value="RKH60320.1"/>
    <property type="molecule type" value="Genomic_DNA"/>
</dbReference>
<dbReference type="SUPFAM" id="SSF56801">
    <property type="entry name" value="Acetyl-CoA synthetase-like"/>
    <property type="match status" value="1"/>
</dbReference>
<dbReference type="Pfam" id="PF23024">
    <property type="entry name" value="AMP-dom_DIP2-like"/>
    <property type="match status" value="1"/>
</dbReference>
<dbReference type="Gene3D" id="3.40.50.12780">
    <property type="entry name" value="N-terminal domain of ligase-like"/>
    <property type="match status" value="1"/>
</dbReference>
<organism evidence="7 8">
    <name type="scientific">Corallococcus aberystwythensis</name>
    <dbReference type="NCBI Taxonomy" id="2316722"/>
    <lineage>
        <taxon>Bacteria</taxon>
        <taxon>Pseudomonadati</taxon>
        <taxon>Myxococcota</taxon>
        <taxon>Myxococcia</taxon>
        <taxon>Myxococcales</taxon>
        <taxon>Cystobacterineae</taxon>
        <taxon>Myxococcaceae</taxon>
        <taxon>Corallococcus</taxon>
    </lineage>
</organism>
<dbReference type="InterPro" id="IPR040097">
    <property type="entry name" value="FAAL/FAAC"/>
</dbReference>
<dbReference type="Proteomes" id="UP000267003">
    <property type="component" value="Unassembled WGS sequence"/>
</dbReference>
<evidence type="ECO:0000259" key="5">
    <source>
        <dbReference type="Pfam" id="PF00501"/>
    </source>
</evidence>
<dbReference type="GO" id="GO:0070566">
    <property type="term" value="F:adenylyltransferase activity"/>
    <property type="evidence" value="ECO:0007669"/>
    <property type="project" value="TreeGrafter"/>
</dbReference>
<dbReference type="AlphaFoldDB" id="A0A3A8PZV1"/>
<dbReference type="Pfam" id="PF00501">
    <property type="entry name" value="AMP-binding"/>
    <property type="match status" value="1"/>
</dbReference>
<accession>A0A3A8PZV1</accession>
<dbReference type="PROSITE" id="PS00455">
    <property type="entry name" value="AMP_BINDING"/>
    <property type="match status" value="1"/>
</dbReference>
<feature type="domain" description="AMP-binding enzyme C-terminal" evidence="6">
    <location>
        <begin position="467"/>
        <end position="590"/>
    </location>
</feature>
<feature type="domain" description="AMP-dependent synthetase/ligase" evidence="5">
    <location>
        <begin position="26"/>
        <end position="422"/>
    </location>
</feature>